<dbReference type="Proteomes" id="UP001497516">
    <property type="component" value="Chromosome 1"/>
</dbReference>
<proteinExistence type="predicted"/>
<evidence type="ECO:0000313" key="2">
    <source>
        <dbReference type="EMBL" id="CAL1355294.1"/>
    </source>
</evidence>
<gene>
    <name evidence="2" type="ORF">LTRI10_LOCUS3063</name>
</gene>
<protein>
    <submittedName>
        <fullName evidence="2">Uncharacterized protein</fullName>
    </submittedName>
</protein>
<organism evidence="2 3">
    <name type="scientific">Linum trigynum</name>
    <dbReference type="NCBI Taxonomy" id="586398"/>
    <lineage>
        <taxon>Eukaryota</taxon>
        <taxon>Viridiplantae</taxon>
        <taxon>Streptophyta</taxon>
        <taxon>Embryophyta</taxon>
        <taxon>Tracheophyta</taxon>
        <taxon>Spermatophyta</taxon>
        <taxon>Magnoliopsida</taxon>
        <taxon>eudicotyledons</taxon>
        <taxon>Gunneridae</taxon>
        <taxon>Pentapetalae</taxon>
        <taxon>rosids</taxon>
        <taxon>fabids</taxon>
        <taxon>Malpighiales</taxon>
        <taxon>Linaceae</taxon>
        <taxon>Linum</taxon>
    </lineage>
</organism>
<dbReference type="EMBL" id="OZ034813">
    <property type="protein sequence ID" value="CAL1355294.1"/>
    <property type="molecule type" value="Genomic_DNA"/>
</dbReference>
<feature type="region of interest" description="Disordered" evidence="1">
    <location>
        <begin position="18"/>
        <end position="77"/>
    </location>
</feature>
<feature type="compositionally biased region" description="Pro residues" evidence="1">
    <location>
        <begin position="20"/>
        <end position="31"/>
    </location>
</feature>
<dbReference type="AlphaFoldDB" id="A0AAV2CG80"/>
<sequence>MKLLRVFGPFRFIEGLSLPPEIPPQEKPPIRAPAHHRLIAAPPSSTASSSSSSSSSSSFGARPSTSGPHLEERVDRLEAHYVGVTA</sequence>
<reference evidence="2 3" key="1">
    <citation type="submission" date="2024-04" db="EMBL/GenBank/DDBJ databases">
        <authorList>
            <person name="Fracassetti M."/>
        </authorList>
    </citation>
    <scope>NUCLEOTIDE SEQUENCE [LARGE SCALE GENOMIC DNA]</scope>
</reference>
<keyword evidence="3" id="KW-1185">Reference proteome</keyword>
<accession>A0AAV2CG80</accession>
<evidence type="ECO:0000313" key="3">
    <source>
        <dbReference type="Proteomes" id="UP001497516"/>
    </source>
</evidence>
<feature type="compositionally biased region" description="Low complexity" evidence="1">
    <location>
        <begin position="40"/>
        <end position="66"/>
    </location>
</feature>
<evidence type="ECO:0000256" key="1">
    <source>
        <dbReference type="SAM" id="MobiDB-lite"/>
    </source>
</evidence>
<name>A0AAV2CG80_9ROSI</name>